<dbReference type="PROSITE" id="PS51257">
    <property type="entry name" value="PROKAR_LIPOPROTEIN"/>
    <property type="match status" value="1"/>
</dbReference>
<proteinExistence type="predicted"/>
<dbReference type="Gene3D" id="3.40.50.10610">
    <property type="entry name" value="ABC-type transport auxiliary lipoprotein component"/>
    <property type="match status" value="1"/>
</dbReference>
<dbReference type="SUPFAM" id="SSF159594">
    <property type="entry name" value="XCC0632-like"/>
    <property type="match status" value="1"/>
</dbReference>
<dbReference type="EMBL" id="FOMJ01000003">
    <property type="protein sequence ID" value="SFD22119.1"/>
    <property type="molecule type" value="Genomic_DNA"/>
</dbReference>
<sequence>MRLITLALTLSLLTACSIFPEPAPPSVDHDLTPAAGEARPDPDGPVVTVTADAAPAAAGRDLLRREDTALVPLTGHRWVEPPARLLADTVARRLEERGAVRAALVGTTGARPGRHLELRLLALEQAGPGEPVTLALTARLLTADGTLLDSRRLRLTEAVDGPGGRAHAAAARGAVDRAANQLAEMVDSLE</sequence>
<reference evidence="3 4" key="1">
    <citation type="submission" date="2016-10" db="EMBL/GenBank/DDBJ databases">
        <authorList>
            <person name="de Groot N.N."/>
        </authorList>
    </citation>
    <scope>NUCLEOTIDE SEQUENCE [LARGE SCALE GENOMIC DNA]</scope>
    <source>
        <strain evidence="3 4">HL3</strain>
    </source>
</reference>
<dbReference type="InterPro" id="IPR005586">
    <property type="entry name" value="ABC_trans_aux"/>
</dbReference>
<dbReference type="STRING" id="1123397.SAMN05660831_01125"/>
<dbReference type="Proteomes" id="UP000198611">
    <property type="component" value="Unassembled WGS sequence"/>
</dbReference>
<dbReference type="AlphaFoldDB" id="A0A1I1QJ87"/>
<evidence type="ECO:0000259" key="2">
    <source>
        <dbReference type="Pfam" id="PF03886"/>
    </source>
</evidence>
<accession>A0A1I1QJ87</accession>
<evidence type="ECO:0000313" key="3">
    <source>
        <dbReference type="EMBL" id="SFD22119.1"/>
    </source>
</evidence>
<dbReference type="Pfam" id="PF03886">
    <property type="entry name" value="ABC_trans_aux"/>
    <property type="match status" value="1"/>
</dbReference>
<dbReference type="RefSeq" id="WP_093427789.1">
    <property type="nucleotide sequence ID" value="NZ_FOMJ01000003.1"/>
</dbReference>
<evidence type="ECO:0000313" key="4">
    <source>
        <dbReference type="Proteomes" id="UP000198611"/>
    </source>
</evidence>
<feature type="signal peptide" evidence="1">
    <location>
        <begin position="1"/>
        <end position="20"/>
    </location>
</feature>
<keyword evidence="1" id="KW-0732">Signal</keyword>
<evidence type="ECO:0000256" key="1">
    <source>
        <dbReference type="SAM" id="SignalP"/>
    </source>
</evidence>
<keyword evidence="4" id="KW-1185">Reference proteome</keyword>
<keyword evidence="3" id="KW-0449">Lipoprotein</keyword>
<name>A0A1I1QJ87_9GAMM</name>
<gene>
    <name evidence="3" type="ORF">SAMN05660831_01125</name>
</gene>
<feature type="domain" description="ABC-type transport auxiliary lipoprotein component" evidence="2">
    <location>
        <begin position="46"/>
        <end position="183"/>
    </location>
</feature>
<feature type="chain" id="PRO_5011629575" evidence="1">
    <location>
        <begin position="21"/>
        <end position="190"/>
    </location>
</feature>
<protein>
    <submittedName>
        <fullName evidence="3">ABC-type transport auxiliary lipoprotein component</fullName>
    </submittedName>
</protein>
<organism evidence="3 4">
    <name type="scientific">Thiohalospira halophila DSM 15071</name>
    <dbReference type="NCBI Taxonomy" id="1123397"/>
    <lineage>
        <taxon>Bacteria</taxon>
        <taxon>Pseudomonadati</taxon>
        <taxon>Pseudomonadota</taxon>
        <taxon>Gammaproteobacteria</taxon>
        <taxon>Thiohalospirales</taxon>
        <taxon>Thiohalospiraceae</taxon>
        <taxon>Thiohalospira</taxon>
    </lineage>
</organism>